<dbReference type="AlphaFoldDB" id="A0A9P5YQF8"/>
<feature type="non-terminal residue" evidence="2">
    <location>
        <position position="60"/>
    </location>
</feature>
<keyword evidence="3" id="KW-1185">Reference proteome</keyword>
<reference evidence="2" key="1">
    <citation type="submission" date="2020-11" db="EMBL/GenBank/DDBJ databases">
        <authorList>
            <consortium name="DOE Joint Genome Institute"/>
            <person name="Ahrendt S."/>
            <person name="Riley R."/>
            <person name="Andreopoulos W."/>
            <person name="Labutti K."/>
            <person name="Pangilinan J."/>
            <person name="Ruiz-Duenas F.J."/>
            <person name="Barrasa J.M."/>
            <person name="Sanchez-Garcia M."/>
            <person name="Camarero S."/>
            <person name="Miyauchi S."/>
            <person name="Serrano A."/>
            <person name="Linde D."/>
            <person name="Babiker R."/>
            <person name="Drula E."/>
            <person name="Ayuso-Fernandez I."/>
            <person name="Pacheco R."/>
            <person name="Padilla G."/>
            <person name="Ferreira P."/>
            <person name="Barriuso J."/>
            <person name="Kellner H."/>
            <person name="Castanera R."/>
            <person name="Alfaro M."/>
            <person name="Ramirez L."/>
            <person name="Pisabarro A.G."/>
            <person name="Kuo A."/>
            <person name="Tritt A."/>
            <person name="Lipzen A."/>
            <person name="He G."/>
            <person name="Yan M."/>
            <person name="Ng V."/>
            <person name="Cullen D."/>
            <person name="Martin F."/>
            <person name="Rosso M.-N."/>
            <person name="Henrissat B."/>
            <person name="Hibbett D."/>
            <person name="Martinez A.T."/>
            <person name="Grigoriev I.V."/>
        </authorList>
    </citation>
    <scope>NUCLEOTIDE SEQUENCE</scope>
    <source>
        <strain evidence="2">CIRM-BRFM 674</strain>
    </source>
</reference>
<accession>A0A9P5YQF8</accession>
<protein>
    <submittedName>
        <fullName evidence="2">Uncharacterized protein</fullName>
    </submittedName>
</protein>
<evidence type="ECO:0000313" key="3">
    <source>
        <dbReference type="Proteomes" id="UP000807469"/>
    </source>
</evidence>
<gene>
    <name evidence="2" type="ORF">BDN70DRAFT_767788</name>
</gene>
<dbReference type="OrthoDB" id="1728974at2759"/>
<evidence type="ECO:0000256" key="1">
    <source>
        <dbReference type="SAM" id="SignalP"/>
    </source>
</evidence>
<sequence>MQTGTRLRQLFATILLFTEIAQPELLWHEFRPNICDDLEHRLRAMGIQEPSEDDIYDYGL</sequence>
<evidence type="ECO:0000313" key="2">
    <source>
        <dbReference type="EMBL" id="KAF9472799.1"/>
    </source>
</evidence>
<keyword evidence="1" id="KW-0732">Signal</keyword>
<organism evidence="2 3">
    <name type="scientific">Pholiota conissans</name>
    <dbReference type="NCBI Taxonomy" id="109636"/>
    <lineage>
        <taxon>Eukaryota</taxon>
        <taxon>Fungi</taxon>
        <taxon>Dikarya</taxon>
        <taxon>Basidiomycota</taxon>
        <taxon>Agaricomycotina</taxon>
        <taxon>Agaricomycetes</taxon>
        <taxon>Agaricomycetidae</taxon>
        <taxon>Agaricales</taxon>
        <taxon>Agaricineae</taxon>
        <taxon>Strophariaceae</taxon>
        <taxon>Pholiota</taxon>
    </lineage>
</organism>
<dbReference type="EMBL" id="MU155496">
    <property type="protein sequence ID" value="KAF9472799.1"/>
    <property type="molecule type" value="Genomic_DNA"/>
</dbReference>
<dbReference type="Proteomes" id="UP000807469">
    <property type="component" value="Unassembled WGS sequence"/>
</dbReference>
<feature type="chain" id="PRO_5040390555" evidence="1">
    <location>
        <begin position="24"/>
        <end position="60"/>
    </location>
</feature>
<feature type="signal peptide" evidence="1">
    <location>
        <begin position="1"/>
        <end position="23"/>
    </location>
</feature>
<comment type="caution">
    <text evidence="2">The sequence shown here is derived from an EMBL/GenBank/DDBJ whole genome shotgun (WGS) entry which is preliminary data.</text>
</comment>
<name>A0A9P5YQF8_9AGAR</name>
<proteinExistence type="predicted"/>